<dbReference type="Proteomes" id="UP000095287">
    <property type="component" value="Unplaced"/>
</dbReference>
<evidence type="ECO:0000313" key="2">
    <source>
        <dbReference type="WBParaSite" id="L893_g8739.t1"/>
    </source>
</evidence>
<accession>A0A1I8ASY2</accession>
<name>A0A1I8ASY2_9BILA</name>
<dbReference type="AlphaFoldDB" id="A0A1I8ASY2"/>
<dbReference type="WBParaSite" id="L893_g8739.t1">
    <property type="protein sequence ID" value="L893_g8739.t1"/>
    <property type="gene ID" value="L893_g8739"/>
</dbReference>
<evidence type="ECO:0000313" key="1">
    <source>
        <dbReference type="Proteomes" id="UP000095287"/>
    </source>
</evidence>
<protein>
    <submittedName>
        <fullName evidence="2">BACK domain-containing protein</fullName>
    </submittedName>
</protein>
<keyword evidence="1" id="KW-1185">Reference proteome</keyword>
<reference evidence="2" key="1">
    <citation type="submission" date="2016-11" db="UniProtKB">
        <authorList>
            <consortium name="WormBaseParasite"/>
        </authorList>
    </citation>
    <scope>IDENTIFICATION</scope>
</reference>
<organism evidence="1 2">
    <name type="scientific">Steinernema glaseri</name>
    <dbReference type="NCBI Taxonomy" id="37863"/>
    <lineage>
        <taxon>Eukaryota</taxon>
        <taxon>Metazoa</taxon>
        <taxon>Ecdysozoa</taxon>
        <taxon>Nematoda</taxon>
        <taxon>Chromadorea</taxon>
        <taxon>Rhabditida</taxon>
        <taxon>Tylenchina</taxon>
        <taxon>Panagrolaimomorpha</taxon>
        <taxon>Strongyloidoidea</taxon>
        <taxon>Steinernematidae</taxon>
        <taxon>Steinernema</taxon>
    </lineage>
</organism>
<proteinExistence type="predicted"/>
<sequence>MLVLQPQFKELCCGAKIQVSESFIDTIVKDWLFDNSPKAGKNIFIQVFDTEAQLRNEHYQHPRLLSELDVIVVHDCFMIFIDPVTGERREQTPS</sequence>